<proteinExistence type="predicted"/>
<keyword evidence="1" id="KW-0472">Membrane</keyword>
<evidence type="ECO:0000259" key="2">
    <source>
        <dbReference type="Pfam" id="PF14145"/>
    </source>
</evidence>
<feature type="transmembrane region" description="Helical" evidence="1">
    <location>
        <begin position="112"/>
        <end position="133"/>
    </location>
</feature>
<feature type="transmembrane region" description="Helical" evidence="1">
    <location>
        <begin position="207"/>
        <end position="228"/>
    </location>
</feature>
<keyword evidence="1" id="KW-1133">Transmembrane helix</keyword>
<feature type="transmembrane region" description="Helical" evidence="1">
    <location>
        <begin position="145"/>
        <end position="165"/>
    </location>
</feature>
<gene>
    <name evidence="3" type="ORF">PRELSG_1313500</name>
</gene>
<evidence type="ECO:0000313" key="4">
    <source>
        <dbReference type="Proteomes" id="UP000220158"/>
    </source>
</evidence>
<dbReference type="RefSeq" id="XP_028535783.1">
    <property type="nucleotide sequence ID" value="XM_028678659.1"/>
</dbReference>
<dbReference type="AlphaFoldDB" id="A0A1J1HCS4"/>
<accession>A0A1J1HCS4</accession>
<keyword evidence="1" id="KW-0812">Transmembrane</keyword>
<dbReference type="EMBL" id="LN835308">
    <property type="protein sequence ID" value="CRH03776.1"/>
    <property type="molecule type" value="Genomic_DNA"/>
</dbReference>
<feature type="domain" description="YrhK" evidence="2">
    <location>
        <begin position="205"/>
        <end position="257"/>
    </location>
</feature>
<dbReference type="GeneID" id="39738068"/>
<reference evidence="3 4" key="1">
    <citation type="submission" date="2015-04" db="EMBL/GenBank/DDBJ databases">
        <authorList>
            <consortium name="Pathogen Informatics"/>
        </authorList>
    </citation>
    <scope>NUCLEOTIDE SEQUENCE [LARGE SCALE GENOMIC DNA]</scope>
    <source>
        <strain evidence="3 4">SGS1</strain>
    </source>
</reference>
<evidence type="ECO:0000313" key="3">
    <source>
        <dbReference type="EMBL" id="CRH03776.1"/>
    </source>
</evidence>
<dbReference type="InterPro" id="IPR025424">
    <property type="entry name" value="YrhK_domain"/>
</dbReference>
<dbReference type="Proteomes" id="UP000220158">
    <property type="component" value="Chromosome 13"/>
</dbReference>
<name>A0A1J1HCS4_PLARL</name>
<dbReference type="VEuPathDB" id="PlasmoDB:PRELSG_1313500"/>
<organism evidence="3 4">
    <name type="scientific">Plasmodium relictum</name>
    <dbReference type="NCBI Taxonomy" id="85471"/>
    <lineage>
        <taxon>Eukaryota</taxon>
        <taxon>Sar</taxon>
        <taxon>Alveolata</taxon>
        <taxon>Apicomplexa</taxon>
        <taxon>Aconoidasida</taxon>
        <taxon>Haemosporida</taxon>
        <taxon>Plasmodiidae</taxon>
        <taxon>Plasmodium</taxon>
        <taxon>Plasmodium (Haemamoeba)</taxon>
    </lineage>
</organism>
<dbReference type="KEGG" id="prel:PRELSG_1313500"/>
<dbReference type="OrthoDB" id="369339at2759"/>
<sequence length="264" mass="30326">MHKSRNKNKNDTYKEVCTPIKKTRKKDTEIGTILKKEDSFTLKKSNSENFKALTKKKSLSFDKSKKLQKKVSNMPKITMVNFFKCPLAYHTNFLGTILFIIGSVFFIFSNLYISGCLIFALACLLCLYSNVIGATNIRLKRKNEFLGFIFYTIGCLIFTVGSIYSCFKDDYYAVGSFIIGSLFFLIGAIFFFFSIKIRKINLVNYKILTVFVSNFIGGVLFTVGSIFFLYSHLYIEACFLFIIGSVLFTLATWLDYIIYINDTF</sequence>
<dbReference type="Pfam" id="PF14145">
    <property type="entry name" value="YrhK"/>
    <property type="match status" value="1"/>
</dbReference>
<protein>
    <recommendedName>
        <fullName evidence="2">YrhK domain-containing protein</fullName>
    </recommendedName>
</protein>
<feature type="transmembrane region" description="Helical" evidence="1">
    <location>
        <begin position="234"/>
        <end position="259"/>
    </location>
</feature>
<feature type="transmembrane region" description="Helical" evidence="1">
    <location>
        <begin position="87"/>
        <end position="106"/>
    </location>
</feature>
<feature type="transmembrane region" description="Helical" evidence="1">
    <location>
        <begin position="171"/>
        <end position="195"/>
    </location>
</feature>
<keyword evidence="4" id="KW-1185">Reference proteome</keyword>
<evidence type="ECO:0000256" key="1">
    <source>
        <dbReference type="SAM" id="Phobius"/>
    </source>
</evidence>